<feature type="compositionally biased region" description="Basic and acidic residues" evidence="2">
    <location>
        <begin position="1"/>
        <end position="13"/>
    </location>
</feature>
<name>A0A6M4GSG8_9PROT</name>
<dbReference type="RefSeq" id="WP_171090678.1">
    <property type="nucleotide sequence ID" value="NZ_CP053069.1"/>
</dbReference>
<keyword evidence="4" id="KW-1185">Reference proteome</keyword>
<accession>A0A6M4GSG8</accession>
<organism evidence="3 4">
    <name type="scientific">Usitatibacter rugosus</name>
    <dbReference type="NCBI Taxonomy" id="2732067"/>
    <lineage>
        <taxon>Bacteria</taxon>
        <taxon>Pseudomonadati</taxon>
        <taxon>Pseudomonadota</taxon>
        <taxon>Betaproteobacteria</taxon>
        <taxon>Nitrosomonadales</taxon>
        <taxon>Usitatibacteraceae</taxon>
        <taxon>Usitatibacter</taxon>
    </lineage>
</organism>
<proteinExistence type="inferred from homology"/>
<dbReference type="Pfam" id="PF04519">
    <property type="entry name" value="Bactofilin"/>
    <property type="match status" value="1"/>
</dbReference>
<evidence type="ECO:0000313" key="4">
    <source>
        <dbReference type="Proteomes" id="UP000501534"/>
    </source>
</evidence>
<evidence type="ECO:0000256" key="2">
    <source>
        <dbReference type="SAM" id="MobiDB-lite"/>
    </source>
</evidence>
<reference evidence="3 4" key="1">
    <citation type="submission" date="2020-04" db="EMBL/GenBank/DDBJ databases">
        <title>Usitatibacter rugosus gen. nov., sp. nov. and Usitatibacter palustris sp. nov., novel members of Usitatibacteraceae fam. nov. within the order Nitrosomonadales isolated from soil.</title>
        <authorList>
            <person name="Huber K.J."/>
            <person name="Neumann-Schaal M."/>
            <person name="Geppert A."/>
            <person name="Luckner M."/>
            <person name="Wanner G."/>
            <person name="Overmann J."/>
        </authorList>
    </citation>
    <scope>NUCLEOTIDE SEQUENCE [LARGE SCALE GENOMIC DNA]</scope>
    <source>
        <strain evidence="3 4">0125_3</strain>
    </source>
</reference>
<comment type="similarity">
    <text evidence="1">Belongs to the bactofilin family.</text>
</comment>
<feature type="region of interest" description="Disordered" evidence="2">
    <location>
        <begin position="1"/>
        <end position="63"/>
    </location>
</feature>
<gene>
    <name evidence="3" type="ORF">DSM104443_01334</name>
</gene>
<evidence type="ECO:0000313" key="3">
    <source>
        <dbReference type="EMBL" id="QJR10280.1"/>
    </source>
</evidence>
<evidence type="ECO:0008006" key="5">
    <source>
        <dbReference type="Google" id="ProtNLM"/>
    </source>
</evidence>
<dbReference type="PANTHER" id="PTHR35024:SF4">
    <property type="entry name" value="POLYMER-FORMING CYTOSKELETAL PROTEIN"/>
    <property type="match status" value="1"/>
</dbReference>
<feature type="compositionally biased region" description="Pro residues" evidence="2">
    <location>
        <begin position="14"/>
        <end position="23"/>
    </location>
</feature>
<protein>
    <recommendedName>
        <fullName evidence="5">Cytoskeletal protein CcmA (Bactofilin family)</fullName>
    </recommendedName>
</protein>
<evidence type="ECO:0000256" key="1">
    <source>
        <dbReference type="ARBA" id="ARBA00044755"/>
    </source>
</evidence>
<dbReference type="EMBL" id="CP053069">
    <property type="protein sequence ID" value="QJR10280.1"/>
    <property type="molecule type" value="Genomic_DNA"/>
</dbReference>
<dbReference type="InterPro" id="IPR007607">
    <property type="entry name" value="BacA/B"/>
</dbReference>
<sequence>MKYGEHLFKREAPRPTPSNPTHPPQAANAPHATPAIVPTGSRAATPPPIPDIPPVKSEEPGGSRLIVGPNIKLKGVEIDDCDTLVVEGRVEATMNSRAIQIAEQGAFSGKVDIDVAEIRGTFSGEMTARKRLVIHGSGRVSGKIRYGKILVQEGGEITGEISALGDGPQDLLRSAS</sequence>
<dbReference type="PANTHER" id="PTHR35024">
    <property type="entry name" value="HYPOTHETICAL CYTOSOLIC PROTEIN"/>
    <property type="match status" value="1"/>
</dbReference>
<dbReference type="AlphaFoldDB" id="A0A6M4GSG8"/>
<dbReference type="Proteomes" id="UP000501534">
    <property type="component" value="Chromosome"/>
</dbReference>
<dbReference type="KEGG" id="uru:DSM104443_01334"/>